<dbReference type="CDD" id="cd06261">
    <property type="entry name" value="TM_PBP2"/>
    <property type="match status" value="1"/>
</dbReference>
<comment type="subunit">
    <text evidence="10">The complex is composed of two ATP-binding proteins (GltL), two transmembrane proteins (GltJ and GltK) and a solute-binding protein (GltI).</text>
</comment>
<keyword evidence="3 12" id="KW-0813">Transport</keyword>
<reference evidence="14 15" key="1">
    <citation type="submission" date="2018-01" db="EMBL/GenBank/DDBJ databases">
        <title>Genomic Encyclopedia of Type Strains, Phase III (KMG-III): the genomes of soil and plant-associated and newly described type strains.</title>
        <authorList>
            <person name="Whitman W."/>
        </authorList>
    </citation>
    <scope>NUCLEOTIDE SEQUENCE [LARGE SCALE GENOMIC DNA]</scope>
    <source>
        <strain evidence="14 15">HKI456</strain>
    </source>
</reference>
<organism evidence="14 15">
    <name type="scientific">Mycetohabitans endofungorum</name>
    <dbReference type="NCBI Taxonomy" id="417203"/>
    <lineage>
        <taxon>Bacteria</taxon>
        <taxon>Pseudomonadati</taxon>
        <taxon>Pseudomonadota</taxon>
        <taxon>Betaproteobacteria</taxon>
        <taxon>Burkholderiales</taxon>
        <taxon>Burkholderiaceae</taxon>
        <taxon>Mycetohabitans</taxon>
    </lineage>
</organism>
<dbReference type="InterPro" id="IPR043429">
    <property type="entry name" value="ArtM/GltK/GlnP/TcyL/YhdX-like"/>
</dbReference>
<evidence type="ECO:0000313" key="14">
    <source>
        <dbReference type="EMBL" id="PPB84561.1"/>
    </source>
</evidence>
<dbReference type="GO" id="GO:0022857">
    <property type="term" value="F:transmembrane transporter activity"/>
    <property type="evidence" value="ECO:0007669"/>
    <property type="project" value="InterPro"/>
</dbReference>
<dbReference type="InterPro" id="IPR000515">
    <property type="entry name" value="MetI-like"/>
</dbReference>
<dbReference type="PANTHER" id="PTHR30614">
    <property type="entry name" value="MEMBRANE COMPONENT OF AMINO ACID ABC TRANSPORTER"/>
    <property type="match status" value="1"/>
</dbReference>
<dbReference type="NCBIfam" id="NF011687">
    <property type="entry name" value="PRK15107.1"/>
    <property type="match status" value="1"/>
</dbReference>
<keyword evidence="8 12" id="KW-0472">Membrane</keyword>
<dbReference type="GO" id="GO:0006865">
    <property type="term" value="P:amino acid transport"/>
    <property type="evidence" value="ECO:0007669"/>
    <property type="project" value="UniProtKB-KW"/>
</dbReference>
<keyword evidence="15" id="KW-1185">Reference proteome</keyword>
<feature type="transmembrane region" description="Helical" evidence="12">
    <location>
        <begin position="95"/>
        <end position="112"/>
    </location>
</feature>
<feature type="transmembrane region" description="Helical" evidence="12">
    <location>
        <begin position="65"/>
        <end position="83"/>
    </location>
</feature>
<dbReference type="Gene3D" id="1.10.3720.10">
    <property type="entry name" value="MetI-like"/>
    <property type="match status" value="1"/>
</dbReference>
<dbReference type="Proteomes" id="UP000243096">
    <property type="component" value="Unassembled WGS sequence"/>
</dbReference>
<evidence type="ECO:0000256" key="10">
    <source>
        <dbReference type="ARBA" id="ARBA00062718"/>
    </source>
</evidence>
<protein>
    <recommendedName>
        <fullName evidence="11">Glutamate/aspartate import permease protein GltK</fullName>
    </recommendedName>
</protein>
<evidence type="ECO:0000256" key="4">
    <source>
        <dbReference type="ARBA" id="ARBA00022475"/>
    </source>
</evidence>
<comment type="function">
    <text evidence="9">Part of the ABC transporter complex GltIJKL involved in glutamate and aspartate uptake. Probably responsible for the translocation of the substrate across the membrane.</text>
</comment>
<comment type="subcellular location">
    <subcellularLocation>
        <location evidence="1">Cell inner membrane</location>
        <topology evidence="1">Multi-pass membrane protein</topology>
    </subcellularLocation>
    <subcellularLocation>
        <location evidence="12">Cell membrane</location>
        <topology evidence="12">Multi-pass membrane protein</topology>
    </subcellularLocation>
</comment>
<keyword evidence="4" id="KW-1003">Cell membrane</keyword>
<keyword evidence="5 12" id="KW-0812">Transmembrane</keyword>
<evidence type="ECO:0000256" key="7">
    <source>
        <dbReference type="ARBA" id="ARBA00022989"/>
    </source>
</evidence>
<feature type="transmembrane region" description="Helical" evidence="12">
    <location>
        <begin position="153"/>
        <end position="177"/>
    </location>
</feature>
<dbReference type="GO" id="GO:0043190">
    <property type="term" value="C:ATP-binding cassette (ABC) transporter complex"/>
    <property type="evidence" value="ECO:0007669"/>
    <property type="project" value="InterPro"/>
</dbReference>
<accession>A0A2P5KCY6</accession>
<evidence type="ECO:0000256" key="3">
    <source>
        <dbReference type="ARBA" id="ARBA00022448"/>
    </source>
</evidence>
<dbReference type="InterPro" id="IPR035906">
    <property type="entry name" value="MetI-like_sf"/>
</dbReference>
<dbReference type="FunFam" id="1.10.3720.10:FF:000006">
    <property type="entry name" value="Glutamate/aspartate ABC transporter, permease protein GltK"/>
    <property type="match status" value="1"/>
</dbReference>
<keyword evidence="6" id="KW-0029">Amino-acid transport</keyword>
<evidence type="ECO:0000256" key="2">
    <source>
        <dbReference type="ARBA" id="ARBA00010072"/>
    </source>
</evidence>
<dbReference type="AlphaFoldDB" id="A0A2P5KCY6"/>
<comment type="caution">
    <text evidence="14">The sequence shown here is derived from an EMBL/GenBank/DDBJ whole genome shotgun (WGS) entry which is preliminary data.</text>
</comment>
<feature type="transmembrane region" description="Helical" evidence="12">
    <location>
        <begin position="197"/>
        <end position="216"/>
    </location>
</feature>
<comment type="similarity">
    <text evidence="2">Belongs to the binding-protein-dependent transport system permease family. HisMQ subfamily.</text>
</comment>
<dbReference type="InterPro" id="IPR010065">
    <property type="entry name" value="AA_ABC_transptr_permease_3TM"/>
</dbReference>
<evidence type="ECO:0000256" key="5">
    <source>
        <dbReference type="ARBA" id="ARBA00022692"/>
    </source>
</evidence>
<evidence type="ECO:0000259" key="13">
    <source>
        <dbReference type="PROSITE" id="PS50928"/>
    </source>
</evidence>
<evidence type="ECO:0000256" key="9">
    <source>
        <dbReference type="ARBA" id="ARBA00060298"/>
    </source>
</evidence>
<evidence type="ECO:0000313" key="15">
    <source>
        <dbReference type="Proteomes" id="UP000243096"/>
    </source>
</evidence>
<dbReference type="RefSeq" id="WP_104076877.1">
    <property type="nucleotide sequence ID" value="NZ_CP062178.1"/>
</dbReference>
<dbReference type="NCBIfam" id="TIGR01726">
    <property type="entry name" value="HEQRo_perm_3TM"/>
    <property type="match status" value="1"/>
</dbReference>
<sequence>MRQFNWSGIPDALPTLWTGAVITLQITVLAIVVGIVWGTLLALMRLSGFKPLEWFARGYVTLFRSIPLVMVLLWFFLLVPQLLQRLLDVSPDVDIRLVSAMVAFSLFEAAYYSEIIRAGIQAVPRGQLSAASALGMTYGQGMRLIVLPQALRAMVPLLLTQAIVLFQDTSLVYVISVADFFRTAANVGDRDGTIVEMVLFAGAVYFVICVVASSLVKGLQKKVAR</sequence>
<dbReference type="EMBL" id="PRDW01000003">
    <property type="protein sequence ID" value="PPB84561.1"/>
    <property type="molecule type" value="Genomic_DNA"/>
</dbReference>
<evidence type="ECO:0000256" key="11">
    <source>
        <dbReference type="ARBA" id="ARBA00073645"/>
    </source>
</evidence>
<proteinExistence type="inferred from homology"/>
<dbReference type="Pfam" id="PF00528">
    <property type="entry name" value="BPD_transp_1"/>
    <property type="match status" value="1"/>
</dbReference>
<feature type="domain" description="ABC transmembrane type-1" evidence="13">
    <location>
        <begin position="20"/>
        <end position="216"/>
    </location>
</feature>
<evidence type="ECO:0000256" key="8">
    <source>
        <dbReference type="ARBA" id="ARBA00023136"/>
    </source>
</evidence>
<dbReference type="SUPFAM" id="SSF161098">
    <property type="entry name" value="MetI-like"/>
    <property type="match status" value="1"/>
</dbReference>
<name>A0A2P5KCY6_9BURK</name>
<evidence type="ECO:0000256" key="12">
    <source>
        <dbReference type="RuleBase" id="RU363032"/>
    </source>
</evidence>
<keyword evidence="7 12" id="KW-1133">Transmembrane helix</keyword>
<dbReference type="PROSITE" id="PS50928">
    <property type="entry name" value="ABC_TM1"/>
    <property type="match status" value="1"/>
</dbReference>
<evidence type="ECO:0000256" key="6">
    <source>
        <dbReference type="ARBA" id="ARBA00022970"/>
    </source>
</evidence>
<gene>
    <name evidence="14" type="ORF">B0O95_103254</name>
</gene>
<feature type="transmembrane region" description="Helical" evidence="12">
    <location>
        <begin position="20"/>
        <end position="44"/>
    </location>
</feature>
<evidence type="ECO:0000256" key="1">
    <source>
        <dbReference type="ARBA" id="ARBA00004429"/>
    </source>
</evidence>
<dbReference type="PANTHER" id="PTHR30614:SF1">
    <property type="entry name" value="GLUTAMATE_ASPARTATE IMPORT PERMEASE PROTEIN GLTK"/>
    <property type="match status" value="1"/>
</dbReference>
<dbReference type="OrthoDB" id="9771188at2"/>